<dbReference type="AlphaFoldDB" id="A0A1G4AXS1"/>
<dbReference type="GeneID" id="34563861"/>
<evidence type="ECO:0000313" key="1">
    <source>
        <dbReference type="EMBL" id="OHE93937.1"/>
    </source>
</evidence>
<protein>
    <submittedName>
        <fullName evidence="1">Uncharacterized protein</fullName>
    </submittedName>
</protein>
<dbReference type="RefSeq" id="XP_022471101.1">
    <property type="nucleotide sequence ID" value="XM_022622351.1"/>
</dbReference>
<accession>A0A1G4AXS1</accession>
<evidence type="ECO:0000313" key="2">
    <source>
        <dbReference type="Proteomes" id="UP000176998"/>
    </source>
</evidence>
<comment type="caution">
    <text evidence="1">The sequence shown here is derived from an EMBL/GenBank/DDBJ whole genome shotgun (WGS) entry which is preliminary data.</text>
</comment>
<proteinExistence type="predicted"/>
<dbReference type="EMBL" id="MJBS01000109">
    <property type="protein sequence ID" value="OHE93937.1"/>
    <property type="molecule type" value="Genomic_DNA"/>
</dbReference>
<gene>
    <name evidence="1" type="ORF">CORC01_10724</name>
</gene>
<keyword evidence="2" id="KW-1185">Reference proteome</keyword>
<reference evidence="1 2" key="1">
    <citation type="submission" date="2016-09" db="EMBL/GenBank/DDBJ databases">
        <authorList>
            <person name="Capua I."/>
            <person name="De Benedictis P."/>
            <person name="Joannis T."/>
            <person name="Lombin L.H."/>
            <person name="Cattoli G."/>
        </authorList>
    </citation>
    <scope>NUCLEOTIDE SEQUENCE [LARGE SCALE GENOMIC DNA]</scope>
    <source>
        <strain evidence="1 2">IMI 309357</strain>
    </source>
</reference>
<dbReference type="Proteomes" id="UP000176998">
    <property type="component" value="Unassembled WGS sequence"/>
</dbReference>
<organism evidence="1 2">
    <name type="scientific">Colletotrichum orchidophilum</name>
    <dbReference type="NCBI Taxonomy" id="1209926"/>
    <lineage>
        <taxon>Eukaryota</taxon>
        <taxon>Fungi</taxon>
        <taxon>Dikarya</taxon>
        <taxon>Ascomycota</taxon>
        <taxon>Pezizomycotina</taxon>
        <taxon>Sordariomycetes</taxon>
        <taxon>Hypocreomycetidae</taxon>
        <taxon>Glomerellales</taxon>
        <taxon>Glomerellaceae</taxon>
        <taxon>Colletotrichum</taxon>
    </lineage>
</organism>
<sequence length="78" mass="8821">MGGSLAGLGFAMQKSFGRPRKHQEETIGFSAFSLLLLPRVVSRGVRALGYLTSRRARLDRELAWHDTSRGFSFRWHVS</sequence>
<name>A0A1G4AXS1_9PEZI</name>